<dbReference type="PANTHER" id="PTHR48081">
    <property type="entry name" value="AB HYDROLASE SUPERFAMILY PROTEIN C4A8.06C"/>
    <property type="match status" value="1"/>
</dbReference>
<dbReference type="Pfam" id="PF20434">
    <property type="entry name" value="BD-FAE"/>
    <property type="match status" value="1"/>
</dbReference>
<dbReference type="InterPro" id="IPR049492">
    <property type="entry name" value="BD-FAE-like_dom"/>
</dbReference>
<reference evidence="4" key="1">
    <citation type="submission" date="2022-10" db="EMBL/GenBank/DDBJ databases">
        <title>Comparative genomics and taxonomic characterization of three novel marine species of genus Reichenbachiella exhibiting antioxidant and polysaccharide degradation activities.</title>
        <authorList>
            <person name="Muhammad N."/>
            <person name="Lee Y.-J."/>
            <person name="Ko J."/>
            <person name="Kim S.-G."/>
        </authorList>
    </citation>
    <scope>NUCLEOTIDE SEQUENCE</scope>
    <source>
        <strain evidence="4">Wsw4-B4</strain>
    </source>
</reference>
<sequence length="305" mass="33816">MKSYIILTLCLLVVASKSFGQGTTLSLWEGKVPNQRVTDEQETRRQDDIFWVGNVQAPALDVYLPAPRAATGKAVIICPGGAYHHLAYDWEGTDIAKWFNSKGITAFVLKYRLPESKSLVERHKAPLQDAQRAMRLVRKNAKQWNIDPSQIGIMGFSAGGHLASTLGTHYDEVLSTPQDSIDALSARPDFMILVYPVITMQEAYTHTGSRDNLLGAKPDTSLLDEYSNELHVNANTPPTFIVHAMDDEPVPVMNSLLFYQALVSNGVMSEAHFYPEGGHGFALAIGKGYLQNWPNLLLDWIDSLK</sequence>
<dbReference type="Gene3D" id="3.40.50.1820">
    <property type="entry name" value="alpha/beta hydrolase"/>
    <property type="match status" value="1"/>
</dbReference>
<keyword evidence="5" id="KW-1185">Reference proteome</keyword>
<dbReference type="RefSeq" id="WP_263052752.1">
    <property type="nucleotide sequence ID" value="NZ_CP106735.1"/>
</dbReference>
<evidence type="ECO:0000256" key="2">
    <source>
        <dbReference type="SAM" id="SignalP"/>
    </source>
</evidence>
<dbReference type="SUPFAM" id="SSF53474">
    <property type="entry name" value="alpha/beta-Hydrolases"/>
    <property type="match status" value="1"/>
</dbReference>
<organism evidence="4 5">
    <name type="scientific">Reichenbachiella carrageenanivorans</name>
    <dbReference type="NCBI Taxonomy" id="2979869"/>
    <lineage>
        <taxon>Bacteria</taxon>
        <taxon>Pseudomonadati</taxon>
        <taxon>Bacteroidota</taxon>
        <taxon>Cytophagia</taxon>
        <taxon>Cytophagales</taxon>
        <taxon>Reichenbachiellaceae</taxon>
        <taxon>Reichenbachiella</taxon>
    </lineage>
</organism>
<evidence type="ECO:0000256" key="1">
    <source>
        <dbReference type="ARBA" id="ARBA00022801"/>
    </source>
</evidence>
<keyword evidence="1 4" id="KW-0378">Hydrolase</keyword>
<accession>A0ABY6D4I9</accession>
<dbReference type="PANTHER" id="PTHR48081:SF6">
    <property type="entry name" value="PEPTIDASE S9 PROLYL OLIGOPEPTIDASE CATALYTIC DOMAIN-CONTAINING PROTEIN"/>
    <property type="match status" value="1"/>
</dbReference>
<gene>
    <name evidence="4" type="ORF">N7E81_07915</name>
</gene>
<evidence type="ECO:0000259" key="3">
    <source>
        <dbReference type="Pfam" id="PF20434"/>
    </source>
</evidence>
<feature type="chain" id="PRO_5045779373" evidence="2">
    <location>
        <begin position="21"/>
        <end position="305"/>
    </location>
</feature>
<name>A0ABY6D4I9_9BACT</name>
<dbReference type="Proteomes" id="UP001062165">
    <property type="component" value="Chromosome"/>
</dbReference>
<dbReference type="EMBL" id="CP106735">
    <property type="protein sequence ID" value="UXX81023.1"/>
    <property type="molecule type" value="Genomic_DNA"/>
</dbReference>
<keyword evidence="2" id="KW-0732">Signal</keyword>
<protein>
    <submittedName>
        <fullName evidence="4">Alpha/beta hydrolase</fullName>
    </submittedName>
</protein>
<dbReference type="InterPro" id="IPR050300">
    <property type="entry name" value="GDXG_lipolytic_enzyme"/>
</dbReference>
<proteinExistence type="predicted"/>
<feature type="domain" description="BD-FAE-like" evidence="3">
    <location>
        <begin position="60"/>
        <end position="262"/>
    </location>
</feature>
<dbReference type="InterPro" id="IPR029058">
    <property type="entry name" value="AB_hydrolase_fold"/>
</dbReference>
<evidence type="ECO:0000313" key="4">
    <source>
        <dbReference type="EMBL" id="UXX81023.1"/>
    </source>
</evidence>
<dbReference type="GO" id="GO:0016787">
    <property type="term" value="F:hydrolase activity"/>
    <property type="evidence" value="ECO:0007669"/>
    <property type="project" value="UniProtKB-KW"/>
</dbReference>
<feature type="signal peptide" evidence="2">
    <location>
        <begin position="1"/>
        <end position="20"/>
    </location>
</feature>
<evidence type="ECO:0000313" key="5">
    <source>
        <dbReference type="Proteomes" id="UP001062165"/>
    </source>
</evidence>